<reference evidence="1" key="1">
    <citation type="submission" date="2025-08" db="UniProtKB">
        <authorList>
            <consortium name="Ensembl"/>
        </authorList>
    </citation>
    <scope>IDENTIFICATION</scope>
</reference>
<accession>A0A8C0C1L7</accession>
<evidence type="ECO:0000313" key="2">
    <source>
        <dbReference type="Proteomes" id="UP000694555"/>
    </source>
</evidence>
<dbReference type="Proteomes" id="UP000694555">
    <property type="component" value="Unplaced"/>
</dbReference>
<organism evidence="1 2">
    <name type="scientific">Buteo japonicus</name>
    <dbReference type="NCBI Taxonomy" id="224669"/>
    <lineage>
        <taxon>Eukaryota</taxon>
        <taxon>Metazoa</taxon>
        <taxon>Chordata</taxon>
        <taxon>Craniata</taxon>
        <taxon>Vertebrata</taxon>
        <taxon>Euteleostomi</taxon>
        <taxon>Archelosauria</taxon>
        <taxon>Archosauria</taxon>
        <taxon>Dinosauria</taxon>
        <taxon>Saurischia</taxon>
        <taxon>Theropoda</taxon>
        <taxon>Coelurosauria</taxon>
        <taxon>Aves</taxon>
        <taxon>Neognathae</taxon>
        <taxon>Neoaves</taxon>
        <taxon>Telluraves</taxon>
        <taxon>Accipitrimorphae</taxon>
        <taxon>Accipitriformes</taxon>
        <taxon>Accipitridae</taxon>
        <taxon>Accipitrinae</taxon>
        <taxon>Buteo</taxon>
    </lineage>
</organism>
<keyword evidence="2" id="KW-1185">Reference proteome</keyword>
<protein>
    <submittedName>
        <fullName evidence="1">Neuromedin U</fullName>
    </submittedName>
</protein>
<dbReference type="Ensembl" id="ENSBJAT00000024832.1">
    <property type="protein sequence ID" value="ENSBJAP00000024168.1"/>
    <property type="gene ID" value="ENSBJAG00000015515.1"/>
</dbReference>
<reference evidence="1" key="2">
    <citation type="submission" date="2025-09" db="UniProtKB">
        <authorList>
            <consortium name="Ensembl"/>
        </authorList>
    </citation>
    <scope>IDENTIFICATION</scope>
</reference>
<evidence type="ECO:0000313" key="1">
    <source>
        <dbReference type="Ensembl" id="ENSBJAP00000024168.1"/>
    </source>
</evidence>
<proteinExistence type="predicted"/>
<name>A0A8C0C1L7_9AVES</name>
<dbReference type="AlphaFoldDB" id="A0A8C0C1L7"/>
<sequence length="106" mass="11605">MHVTYTCRGAGIQLQGLCLRTASSALEELCFFVMGFLQKPQVTHTKDYLDPVCEVSLGAGTNTTSSYAEMLCVLIQHLLKIMGRLQCLDNNLQAGYKVSGVFIALD</sequence>